<dbReference type="FunFam" id="3.30.160.20:FF:000055">
    <property type="entry name" value="Ribosomal protein S24/S35"/>
    <property type="match status" value="1"/>
</dbReference>
<keyword evidence="4" id="KW-1185">Reference proteome</keyword>
<dbReference type="Pfam" id="PF10213">
    <property type="entry name" value="MRP-S28"/>
    <property type="match status" value="1"/>
</dbReference>
<dbReference type="PANTHER" id="PTHR13490:SF0">
    <property type="entry name" value="SMALL RIBOSOMAL SUBUNIT PROTEIN MS35"/>
    <property type="match status" value="1"/>
</dbReference>
<dbReference type="EMBL" id="JAXUIC010000010">
    <property type="protein sequence ID" value="KAK4567652.1"/>
    <property type="molecule type" value="Genomic_DNA"/>
</dbReference>
<accession>A0AAN7IEG0</accession>
<dbReference type="GO" id="GO:0032543">
    <property type="term" value="P:mitochondrial translation"/>
    <property type="evidence" value="ECO:0007669"/>
    <property type="project" value="InterPro"/>
</dbReference>
<evidence type="ECO:0000259" key="2">
    <source>
        <dbReference type="Pfam" id="PF10213"/>
    </source>
</evidence>
<feature type="domain" description="Small ribosomal subunit protein mS35 mitochondrial conserved" evidence="2">
    <location>
        <begin position="312"/>
        <end position="391"/>
    </location>
</feature>
<dbReference type="Gene3D" id="3.30.160.20">
    <property type="match status" value="1"/>
</dbReference>
<dbReference type="PANTHER" id="PTHR13490">
    <property type="entry name" value="MITOCHONDRIAL 28S RIBOSOMAL PROTEIN S28"/>
    <property type="match status" value="1"/>
</dbReference>
<feature type="compositionally biased region" description="Low complexity" evidence="1">
    <location>
        <begin position="47"/>
        <end position="66"/>
    </location>
</feature>
<dbReference type="EMBL" id="JAXUIC010000010">
    <property type="protein sequence ID" value="KAK4567651.1"/>
    <property type="molecule type" value="Genomic_DNA"/>
</dbReference>
<feature type="compositionally biased region" description="Low complexity" evidence="1">
    <location>
        <begin position="20"/>
        <end position="33"/>
    </location>
</feature>
<organism evidence="3 4">
    <name type="scientific">Quercus rubra</name>
    <name type="common">Northern red oak</name>
    <name type="synonym">Quercus borealis</name>
    <dbReference type="NCBI Taxonomy" id="3512"/>
    <lineage>
        <taxon>Eukaryota</taxon>
        <taxon>Viridiplantae</taxon>
        <taxon>Streptophyta</taxon>
        <taxon>Embryophyta</taxon>
        <taxon>Tracheophyta</taxon>
        <taxon>Spermatophyta</taxon>
        <taxon>Magnoliopsida</taxon>
        <taxon>eudicotyledons</taxon>
        <taxon>Gunneridae</taxon>
        <taxon>Pentapetalae</taxon>
        <taxon>rosids</taxon>
        <taxon>fabids</taxon>
        <taxon>Fagales</taxon>
        <taxon>Fagaceae</taxon>
        <taxon>Quercus</taxon>
    </lineage>
</organism>
<dbReference type="InterPro" id="IPR019349">
    <property type="entry name" value="Ribosomal_mS35_mit"/>
</dbReference>
<comment type="caution">
    <text evidence="3">The sequence shown here is derived from an EMBL/GenBank/DDBJ whole genome shotgun (WGS) entry which is preliminary data.</text>
</comment>
<feature type="region of interest" description="Disordered" evidence="1">
    <location>
        <begin position="273"/>
        <end position="294"/>
    </location>
</feature>
<sequence>MKRTLLRNVTLYTRNLLLSPPIQNNPIPSPSSLAASTRPRLRLRFYSSENDSSSSSSTENPSSAPDPETSLAQPQKKDVSIDVEDVSNKELKARIEKYFKGDEEALPSILEAILQRKLTGKHEETDDELVDEFQMEPLDDVKDKEFESDFEEMHETDEEIDDLYDVKPIVMKRMVKDEFFNMDDQKWDGLVKDAIDHKIMKDTKECEEILEDMLKWDNLLPDEIKKKVEERFNELGDMCERGEIEAEEAYELFKKFEDEMVIESQKIMEAEGPPQFDETAVPDKKKNLDDPPGEGPILRWQTRVVFAPGGDAWHPKNRKVKMSVTVKELGLSKHQFRRIRELVGKRYHPGKDELTITSERFEHREENRKDCLRTLYSLIEEAGKARKLAEDARTSYVKGRLRANSAFMERLRAKTMRIRESDTVSA</sequence>
<dbReference type="Proteomes" id="UP001324115">
    <property type="component" value="Unassembled WGS sequence"/>
</dbReference>
<evidence type="ECO:0000256" key="1">
    <source>
        <dbReference type="SAM" id="MobiDB-lite"/>
    </source>
</evidence>
<feature type="region of interest" description="Disordered" evidence="1">
    <location>
        <begin position="20"/>
        <end position="80"/>
    </location>
</feature>
<dbReference type="GO" id="GO:0003735">
    <property type="term" value="F:structural constituent of ribosome"/>
    <property type="evidence" value="ECO:0007669"/>
    <property type="project" value="InterPro"/>
</dbReference>
<dbReference type="InterPro" id="IPR039848">
    <property type="entry name" value="Ribosomal_mS35_mt"/>
</dbReference>
<evidence type="ECO:0000313" key="4">
    <source>
        <dbReference type="Proteomes" id="UP001324115"/>
    </source>
</evidence>
<reference evidence="3 4" key="1">
    <citation type="journal article" date="2023" name="G3 (Bethesda)">
        <title>A haplotype-resolved chromosome-scale genome for Quercus rubra L. provides insights into the genetics of adaptive traits for red oak species.</title>
        <authorList>
            <person name="Kapoor B."/>
            <person name="Jenkins J."/>
            <person name="Schmutz J."/>
            <person name="Zhebentyayeva T."/>
            <person name="Kuelheim C."/>
            <person name="Coggeshall M."/>
            <person name="Heim C."/>
            <person name="Lasky J.R."/>
            <person name="Leites L."/>
            <person name="Islam-Faridi N."/>
            <person name="Romero-Severson J."/>
            <person name="DeLeo V.L."/>
            <person name="Lucas S.M."/>
            <person name="Lazic D."/>
            <person name="Gailing O."/>
            <person name="Carlson J."/>
            <person name="Staton M."/>
        </authorList>
    </citation>
    <scope>NUCLEOTIDE SEQUENCE [LARGE SCALE GENOMIC DNA]</scope>
    <source>
        <strain evidence="3">Pseudo-F2</strain>
    </source>
</reference>
<dbReference type="GO" id="GO:0005763">
    <property type="term" value="C:mitochondrial small ribosomal subunit"/>
    <property type="evidence" value="ECO:0007669"/>
    <property type="project" value="TreeGrafter"/>
</dbReference>
<name>A0AAN7IEG0_QUERU</name>
<dbReference type="AlphaFoldDB" id="A0AAN7IEG0"/>
<gene>
    <name evidence="3" type="ORF">RGQ29_003415</name>
</gene>
<evidence type="ECO:0000313" key="3">
    <source>
        <dbReference type="EMBL" id="KAK4567652.1"/>
    </source>
</evidence>
<proteinExistence type="predicted"/>
<protein>
    <recommendedName>
        <fullName evidence="2">Small ribosomal subunit protein mS35 mitochondrial conserved domain-containing protein</fullName>
    </recommendedName>
</protein>
<dbReference type="EMBL" id="JAXUIC010000010">
    <property type="protein sequence ID" value="KAK4567653.1"/>
    <property type="molecule type" value="Genomic_DNA"/>
</dbReference>